<evidence type="ECO:0000313" key="4">
    <source>
        <dbReference type="Proteomes" id="UP000000719"/>
    </source>
</evidence>
<dbReference type="PANTHER" id="PTHR45947">
    <property type="entry name" value="SULFOQUINOVOSYL TRANSFERASE SQD2"/>
    <property type="match status" value="1"/>
</dbReference>
<protein>
    <submittedName>
        <fullName evidence="3">Glycosyl transferase group 1</fullName>
    </submittedName>
</protein>
<sequence length="359" mass="41787">MDKKITIFTPYLSKTMGGIQNLSFNLFKYLKEYVKVSAYSGNINDEKIKGVYYSKYNNSQIKIGYDLFKKSYYDFKKNKSYINIALTWKLGIITYLLKILYNIPYIVYVHGNDIYPDNKNFVEKFVIKRVLKNANKIIANSKFTKKLCNTYGEFNIKVIHPGIDYKNIKIDNKNKVKNRKILFTLSRLEQRKGIDNTLRAMPEIISRYPDIHYYIGGKGPYNKILKQIVSELNIENYVTFLGFISEEQKDEMYKKCDLFVMPSYEVKKDGSVEGFGIVYLEANMYGKFVIAGNSGGILDAVNHGKTGLIVDGGDPKSISEGIIKFYEEYYNKKNYQEDCIRWAEKHDWNNIINQVLDLL</sequence>
<dbReference type="Gene3D" id="3.40.50.2000">
    <property type="entry name" value="Glycogen Phosphorylase B"/>
    <property type="match status" value="2"/>
</dbReference>
<dbReference type="EMBL" id="CP001098">
    <property type="protein sequence ID" value="ACL71025.1"/>
    <property type="molecule type" value="Genomic_DNA"/>
</dbReference>
<evidence type="ECO:0000259" key="1">
    <source>
        <dbReference type="Pfam" id="PF00534"/>
    </source>
</evidence>
<dbReference type="InterPro" id="IPR050194">
    <property type="entry name" value="Glycosyltransferase_grp1"/>
</dbReference>
<dbReference type="Pfam" id="PF00534">
    <property type="entry name" value="Glycos_transf_1"/>
    <property type="match status" value="1"/>
</dbReference>
<dbReference type="CAZy" id="GT4">
    <property type="family name" value="Glycosyltransferase Family 4"/>
</dbReference>
<feature type="domain" description="Glycosyl transferase family 1" evidence="1">
    <location>
        <begin position="170"/>
        <end position="342"/>
    </location>
</feature>
<dbReference type="eggNOG" id="COG0438">
    <property type="taxonomic scope" value="Bacteria"/>
</dbReference>
<dbReference type="RefSeq" id="WP_015923994.1">
    <property type="nucleotide sequence ID" value="NC_011899.1"/>
</dbReference>
<dbReference type="CDD" id="cd03801">
    <property type="entry name" value="GT4_PimA-like"/>
    <property type="match status" value="1"/>
</dbReference>
<dbReference type="Proteomes" id="UP000000719">
    <property type="component" value="Chromosome"/>
</dbReference>
<dbReference type="SUPFAM" id="SSF53756">
    <property type="entry name" value="UDP-Glycosyltransferase/glycogen phosphorylase"/>
    <property type="match status" value="1"/>
</dbReference>
<dbReference type="Pfam" id="PF13439">
    <property type="entry name" value="Glyco_transf_4"/>
    <property type="match status" value="1"/>
</dbReference>
<dbReference type="HOGENOM" id="CLU_009583_2_5_9"/>
<evidence type="ECO:0000313" key="3">
    <source>
        <dbReference type="EMBL" id="ACL71025.1"/>
    </source>
</evidence>
<dbReference type="InterPro" id="IPR001296">
    <property type="entry name" value="Glyco_trans_1"/>
</dbReference>
<organism evidence="3 4">
    <name type="scientific">Halothermothrix orenii (strain H 168 / OCM 544 / DSM 9562)</name>
    <dbReference type="NCBI Taxonomy" id="373903"/>
    <lineage>
        <taxon>Bacteria</taxon>
        <taxon>Bacillati</taxon>
        <taxon>Bacillota</taxon>
        <taxon>Clostridia</taxon>
        <taxon>Halanaerobiales</taxon>
        <taxon>Halothermotrichaceae</taxon>
        <taxon>Halothermothrix</taxon>
    </lineage>
</organism>
<dbReference type="STRING" id="373903.Hore_22800"/>
<dbReference type="KEGG" id="hor:Hore_22800"/>
<evidence type="ECO:0000259" key="2">
    <source>
        <dbReference type="Pfam" id="PF13439"/>
    </source>
</evidence>
<gene>
    <name evidence="3" type="ordered locus">Hore_22800</name>
</gene>
<keyword evidence="4" id="KW-1185">Reference proteome</keyword>
<reference evidence="3 4" key="1">
    <citation type="journal article" date="2009" name="PLoS ONE">
        <title>Genome analysis of the anaerobic thermohalophilic bacterium Halothermothrix orenii.</title>
        <authorList>
            <person name="Mavromatis K."/>
            <person name="Ivanova N."/>
            <person name="Anderson I."/>
            <person name="Lykidis A."/>
            <person name="Hooper S.D."/>
            <person name="Sun H."/>
            <person name="Kunin V."/>
            <person name="Lapidus A."/>
            <person name="Hugenholtz P."/>
            <person name="Patel B."/>
            <person name="Kyrpides N.C."/>
        </authorList>
    </citation>
    <scope>NUCLEOTIDE SEQUENCE [LARGE SCALE GENOMIC DNA]</scope>
    <source>
        <strain evidence="4">H 168 / OCM 544 / DSM 9562</strain>
    </source>
</reference>
<dbReference type="PANTHER" id="PTHR45947:SF3">
    <property type="entry name" value="SULFOQUINOVOSYL TRANSFERASE SQD2"/>
    <property type="match status" value="1"/>
</dbReference>
<proteinExistence type="predicted"/>
<feature type="domain" description="Glycosyltransferase subfamily 4-like N-terminal" evidence="2">
    <location>
        <begin position="88"/>
        <end position="164"/>
    </location>
</feature>
<name>B8D173_HALOH</name>
<dbReference type="AlphaFoldDB" id="B8D173"/>
<dbReference type="InterPro" id="IPR028098">
    <property type="entry name" value="Glyco_trans_4-like_N"/>
</dbReference>
<accession>B8D173</accession>
<dbReference type="GO" id="GO:0016757">
    <property type="term" value="F:glycosyltransferase activity"/>
    <property type="evidence" value="ECO:0007669"/>
    <property type="project" value="InterPro"/>
</dbReference>
<keyword evidence="3" id="KW-0808">Transferase</keyword>
<dbReference type="OrthoDB" id="9790710at2"/>